<gene>
    <name evidence="1" type="ORF">NUM_03640</name>
</gene>
<dbReference type="RefSeq" id="WP_225918262.1">
    <property type="nucleotide sequence ID" value="NZ_BOPO01000003.1"/>
</dbReference>
<evidence type="ECO:0000313" key="1">
    <source>
        <dbReference type="EMBL" id="GIL25109.1"/>
    </source>
</evidence>
<reference evidence="2" key="1">
    <citation type="journal article" date="2021" name="Int. J. Syst. Evol. Microbiol.">
        <title>Actinocatenispora comari sp. nov., an endophytic actinomycete isolated from aerial parts of Comarum salesowianum.</title>
        <authorList>
            <person name="Oyunbileg N."/>
            <person name="Iizaka Y."/>
            <person name="Hamada M."/>
            <person name="Davaapurev B.O."/>
            <person name="Fukumoto A."/>
            <person name="Tsetseg B."/>
            <person name="Kato F."/>
            <person name="Tamura T."/>
            <person name="Batkhuu J."/>
            <person name="Anzai Y."/>
        </authorList>
    </citation>
    <scope>NUCLEOTIDE SEQUENCE [LARGE SCALE GENOMIC DNA]</scope>
    <source>
        <strain evidence="2">NUM-2625</strain>
    </source>
</reference>
<protein>
    <recommendedName>
        <fullName evidence="3">DUF2750 domain-containing protein</fullName>
    </recommendedName>
</protein>
<dbReference type="Proteomes" id="UP000614996">
    <property type="component" value="Unassembled WGS sequence"/>
</dbReference>
<dbReference type="Pfam" id="PF11042">
    <property type="entry name" value="DUF2750"/>
    <property type="match status" value="1"/>
</dbReference>
<dbReference type="InterPro" id="IPR021284">
    <property type="entry name" value="DUF2750"/>
</dbReference>
<proteinExistence type="predicted"/>
<dbReference type="EMBL" id="BOPO01000003">
    <property type="protein sequence ID" value="GIL25109.1"/>
    <property type="molecule type" value="Genomic_DNA"/>
</dbReference>
<dbReference type="AlphaFoldDB" id="A0A8J4A508"/>
<comment type="caution">
    <text evidence="1">The sequence shown here is derived from an EMBL/GenBank/DDBJ whole genome shotgun (WGS) entry which is preliminary data.</text>
</comment>
<evidence type="ECO:0008006" key="3">
    <source>
        <dbReference type="Google" id="ProtNLM"/>
    </source>
</evidence>
<name>A0A8J4A508_9ACTN</name>
<sequence>MEDAPLSTSGAQAAAFFREVVKRGVVWWVRDDEGGPTWPSSSGEQVVPYWSSEARVNRAVAIWGTQFRAMSMPLRRWQEVELPDLAAEGLRVGINWSGQRLTGWDFTVEEVLNRLAHALSEPPYDG</sequence>
<keyword evidence="2" id="KW-1185">Reference proteome</keyword>
<evidence type="ECO:0000313" key="2">
    <source>
        <dbReference type="Proteomes" id="UP000614996"/>
    </source>
</evidence>
<accession>A0A8J4A508</accession>
<organism evidence="1 2">
    <name type="scientific">Actinocatenispora comari</name>
    <dbReference type="NCBI Taxonomy" id="2807577"/>
    <lineage>
        <taxon>Bacteria</taxon>
        <taxon>Bacillati</taxon>
        <taxon>Actinomycetota</taxon>
        <taxon>Actinomycetes</taxon>
        <taxon>Micromonosporales</taxon>
        <taxon>Micromonosporaceae</taxon>
        <taxon>Actinocatenispora</taxon>
    </lineage>
</organism>